<dbReference type="PROSITE" id="PS51257">
    <property type="entry name" value="PROKAR_LIPOPROTEIN"/>
    <property type="match status" value="1"/>
</dbReference>
<protein>
    <submittedName>
        <fullName evidence="1">Putative ABC transporter substrate-binding protein YesO</fullName>
    </submittedName>
</protein>
<accession>A0A7S9T302</accession>
<gene>
    <name evidence="1" type="ORF">CHCC16736_0378</name>
</gene>
<comment type="caution">
    <text evidence="1">The sequence shown here is derived from an EMBL/GenBank/DDBJ whole genome shotgun (WGS) entry which is preliminary data.</text>
</comment>
<dbReference type="PANTHER" id="PTHR43649:SF11">
    <property type="entry name" value="ABC TRANSPORTER SUBSTRATE-BINDING PROTEIN YESO-RELATED"/>
    <property type="match status" value="1"/>
</dbReference>
<dbReference type="EMBL" id="NILC01000030">
    <property type="protein sequence ID" value="TWL21915.1"/>
    <property type="molecule type" value="Genomic_DNA"/>
</dbReference>
<evidence type="ECO:0000313" key="1">
    <source>
        <dbReference type="EMBL" id="TWL21915.1"/>
    </source>
</evidence>
<dbReference type="InterPro" id="IPR050490">
    <property type="entry name" value="Bact_solute-bd_prot1"/>
</dbReference>
<dbReference type="Proteomes" id="UP000435910">
    <property type="component" value="Unassembled WGS sequence"/>
</dbReference>
<dbReference type="PANTHER" id="PTHR43649">
    <property type="entry name" value="ARABINOSE-BINDING PROTEIN-RELATED"/>
    <property type="match status" value="1"/>
</dbReference>
<dbReference type="Pfam" id="PF01547">
    <property type="entry name" value="SBP_bac_1"/>
    <property type="match status" value="1"/>
</dbReference>
<name>A0A7S9T302_BACLI</name>
<sequence>MLMRRFVFVSLCILLTLGLFGCSSNTEEAAGADGKKKVTLRVAWWGGQPRHDYTSKIIELYEKEHPHVKIEAEFANWDDYWKKLAPMSAAGQLPDVIQMDMAYLSQYGKKGQLEDLTPYVKDGAINTESIDEKTIKGGKIGDQLYGFPLGVNVLSVITNDDLLKEAGVEIDDGSWTWTDFENLALEVEEKTGQYGSNGMHPPDVFFPYYLRTKGERFYKEDGTGLAYSDDKLFVDYFKRQVKLVDEKASPTPDESAQVKGMEDDFIVKGRTAATWNYSNQFAAFAQLTDAPLSLKLPPEQAKEKALFLRPSMLFSIPKSSEQKKEAAAFIDFFINNEKANALIKGERGVPVSSKIAETVKSELSEEEKKIFEYVERATAYAGEAEPPEPIGSAEVIKLLKDTSDQILFKKITPEEGAAKFRKEADAILKRNQQ</sequence>
<dbReference type="AlphaFoldDB" id="A0A7S9T302"/>
<proteinExistence type="predicted"/>
<dbReference type="SUPFAM" id="SSF53850">
    <property type="entry name" value="Periplasmic binding protein-like II"/>
    <property type="match status" value="1"/>
</dbReference>
<organism evidence="1 2">
    <name type="scientific">Bacillus licheniformis</name>
    <dbReference type="NCBI Taxonomy" id="1402"/>
    <lineage>
        <taxon>Bacteria</taxon>
        <taxon>Bacillati</taxon>
        <taxon>Bacillota</taxon>
        <taxon>Bacilli</taxon>
        <taxon>Bacillales</taxon>
        <taxon>Bacillaceae</taxon>
        <taxon>Bacillus</taxon>
    </lineage>
</organism>
<reference evidence="1 2" key="1">
    <citation type="submission" date="2019-06" db="EMBL/GenBank/DDBJ databases">
        <title>Genome sequence analysis of &gt;100 Bacillus licheniformis strains suggests intrinsic resistance to this species.</title>
        <authorList>
            <person name="Wels M."/>
            <person name="Siezen R.J."/>
            <person name="Johansen E."/>
            <person name="Stuer-Lauridsen B."/>
            <person name="Bjerre K."/>
            <person name="Nielsen B.K.K."/>
        </authorList>
    </citation>
    <scope>NUCLEOTIDE SEQUENCE [LARGE SCALE GENOMIC DNA]</scope>
    <source>
        <strain evidence="1 2">BAC-16736</strain>
    </source>
</reference>
<evidence type="ECO:0000313" key="2">
    <source>
        <dbReference type="Proteomes" id="UP000435910"/>
    </source>
</evidence>
<dbReference type="InterPro" id="IPR006059">
    <property type="entry name" value="SBP"/>
</dbReference>
<dbReference type="Gene3D" id="3.40.190.10">
    <property type="entry name" value="Periplasmic binding protein-like II"/>
    <property type="match status" value="2"/>
</dbReference>